<evidence type="ECO:0000313" key="2">
    <source>
        <dbReference type="EMBL" id="CCG82784.1"/>
    </source>
</evidence>
<evidence type="ECO:0000313" key="3">
    <source>
        <dbReference type="Proteomes" id="UP000013776"/>
    </source>
</evidence>
<dbReference type="Proteomes" id="UP000013776">
    <property type="component" value="Unassembled WGS sequence"/>
</dbReference>
<feature type="signal peptide" evidence="1">
    <location>
        <begin position="1"/>
        <end position="17"/>
    </location>
</feature>
<organism evidence="2 3">
    <name type="scientific">Taphrina deformans (strain PYCC 5710 / ATCC 11124 / CBS 356.35 / IMI 108563 / JCM 9778 / NBRC 8474)</name>
    <name type="common">Peach leaf curl fungus</name>
    <name type="synonym">Lalaria deformans</name>
    <dbReference type="NCBI Taxonomy" id="1097556"/>
    <lineage>
        <taxon>Eukaryota</taxon>
        <taxon>Fungi</taxon>
        <taxon>Dikarya</taxon>
        <taxon>Ascomycota</taxon>
        <taxon>Taphrinomycotina</taxon>
        <taxon>Taphrinomycetes</taxon>
        <taxon>Taphrinales</taxon>
        <taxon>Taphrinaceae</taxon>
        <taxon>Taphrina</taxon>
    </lineage>
</organism>
<dbReference type="VEuPathDB" id="FungiDB:TAPDE_002935"/>
<accession>R4XAE1</accession>
<dbReference type="EMBL" id="CAHR02000101">
    <property type="protein sequence ID" value="CCG82784.1"/>
    <property type="molecule type" value="Genomic_DNA"/>
</dbReference>
<sequence>MRLRIILLQLLVPCIEAGRLQDLRGDPCDRAAIPWSPFTTHARLDSSALSRVISRTQGSHYLRTRESIVLHNGEEDVILTQVKNDVALVIKGDGIGSKVQHECVVSTTHVYLPKSSHHLVVDAQASNVFVDSVQSTFGTLELLLNAGDVQIAGSVLQIDHFSADLKAGSIRIGGGLAAKFQRISSHAGQVTGHLIQGLETMLRANAGSIHVILDEPTDQAQVRNPRVIDVSTEAGGIALDSRLLEPARIRASAKYGAVTVSVLPGFDAKVHLEARMGHVKIPKSLTVTEDKRTWTSRAVDGFLGRSEQAAAGTTIRASSEAGSVILIVPEDGTKGGL</sequence>
<reference evidence="2 3" key="1">
    <citation type="journal article" date="2013" name="MBio">
        <title>Genome sequencing of the plant pathogen Taphrina deformans, the causal agent of peach leaf curl.</title>
        <authorList>
            <person name="Cisse O.H."/>
            <person name="Almeida J.M.G.C.F."/>
            <person name="Fonseca A."/>
            <person name="Kumar A.A."/>
            <person name="Salojaervi J."/>
            <person name="Overmyer K."/>
            <person name="Hauser P.M."/>
            <person name="Pagni M."/>
        </authorList>
    </citation>
    <scope>NUCLEOTIDE SEQUENCE [LARGE SCALE GENOMIC DNA]</scope>
    <source>
        <strain evidence="3">PYCC 5710 / ATCC 11124 / CBS 356.35 / IMI 108563 / JCM 9778 / NBRC 8474</strain>
    </source>
</reference>
<comment type="caution">
    <text evidence="2">The sequence shown here is derived from an EMBL/GenBank/DDBJ whole genome shotgun (WGS) entry which is preliminary data.</text>
</comment>
<evidence type="ECO:0000256" key="1">
    <source>
        <dbReference type="SAM" id="SignalP"/>
    </source>
</evidence>
<gene>
    <name evidence="2" type="ORF">TAPDE_002935</name>
</gene>
<protein>
    <submittedName>
        <fullName evidence="2">Uncharacterized protein</fullName>
    </submittedName>
</protein>
<feature type="chain" id="PRO_5004381390" evidence="1">
    <location>
        <begin position="18"/>
        <end position="337"/>
    </location>
</feature>
<name>R4XAE1_TAPDE</name>
<keyword evidence="3" id="KW-1185">Reference proteome</keyword>
<keyword evidence="1" id="KW-0732">Signal</keyword>
<dbReference type="AlphaFoldDB" id="R4XAE1"/>
<proteinExistence type="predicted"/>